<dbReference type="Gene3D" id="3.30.450.40">
    <property type="match status" value="1"/>
</dbReference>
<accession>A0ABR9XFM3</accession>
<dbReference type="RefSeq" id="WP_194105563.1">
    <property type="nucleotide sequence ID" value="NZ_JADFFM010000001.1"/>
</dbReference>
<name>A0ABR9XFM3_9SPHI</name>
<dbReference type="EMBL" id="JADFFM010000001">
    <property type="protein sequence ID" value="MBE9666192.1"/>
    <property type="molecule type" value="Genomic_DNA"/>
</dbReference>
<proteinExistence type="predicted"/>
<dbReference type="InterPro" id="IPR029016">
    <property type="entry name" value="GAF-like_dom_sf"/>
</dbReference>
<organism evidence="1 2">
    <name type="scientific">Mucilaginibacter boryungensis</name>
    <dbReference type="NCBI Taxonomy" id="768480"/>
    <lineage>
        <taxon>Bacteria</taxon>
        <taxon>Pseudomonadati</taxon>
        <taxon>Bacteroidota</taxon>
        <taxon>Sphingobacteriia</taxon>
        <taxon>Sphingobacteriales</taxon>
        <taxon>Sphingobacteriaceae</taxon>
        <taxon>Mucilaginibacter</taxon>
    </lineage>
</organism>
<gene>
    <name evidence="1" type="ORF">IRJ18_07450</name>
</gene>
<evidence type="ECO:0000313" key="2">
    <source>
        <dbReference type="Proteomes" id="UP000632774"/>
    </source>
</evidence>
<evidence type="ECO:0000313" key="1">
    <source>
        <dbReference type="EMBL" id="MBE9666192.1"/>
    </source>
</evidence>
<keyword evidence="2" id="KW-1185">Reference proteome</keyword>
<dbReference type="SUPFAM" id="SSF55781">
    <property type="entry name" value="GAF domain-like"/>
    <property type="match status" value="1"/>
</dbReference>
<reference evidence="1 2" key="1">
    <citation type="submission" date="2020-10" db="EMBL/GenBank/DDBJ databases">
        <title>Mucilaginibacter mali sp. nov., isolated from rhizosphere soil of apple orchard.</title>
        <authorList>
            <person name="Lee J.-S."/>
            <person name="Kim H.S."/>
            <person name="Kim J.-S."/>
        </authorList>
    </citation>
    <scope>NUCLEOTIDE SEQUENCE [LARGE SCALE GENOMIC DNA]</scope>
    <source>
        <strain evidence="1 2">KCTC 23157</strain>
    </source>
</reference>
<sequence>MILPQFSDNPFQIKLSFHKLIERYEEIAVSDSGYPGKNAQAILKEIEPHPELRDGITKVEQVKDNAVVISKLLAELFPTALTKNEIKAVSIPYLSLIFNYSERFSQILKDAGDDFDINIRDFDYHQFYIASCCLILNRFYGTNLDFTKPLFYDIPSADGIIRHYRILYNADFIDIIPTESAPTLSKSDIDLLVDNYDDLELWKKTFPIGAWVLKGFALMTLVDVTVENAVSNLKTNLLGIASGPDLQHSLAGIFKSIFKIPDLKIGFTSFDRDEWRFSSKPFGQRVNSYLLPNGKDDDCRTLLCADPYDKLIKEHDYFAVADVDDFIAKTPGSDMGLRFKEQNIRSFILAPVVKNDALLGVLELVSPRPREFNSVNAHKLEIVMPFITDTIDRKVSELQNQIQAVIQNNYTTLHPSVDWKFKREAQNYIHHTMAGLTYSLKEIAFKDVYPLYGQVDIKDSSITRNLSVKTDLLLQLNQLILILEQLGKYQSVETHLIEIRNFVDDLSGDIKADTEQSIQSYIEANVYPLLKADNHLNDHLKALINNYFEQVDQHGGEFYNNRRSYEKTLSLINDKLTGILDERQSEIQQYFPHYFERFKTDGVEHTMYIGASIAPTQAFSHNDLKRLRLWQLMVTAEMEIEHFHLKEALPFHLDVTSLILVFSTPIAIRFRMDEKHFDIDGAYNVRYEVIKKRIDKACILGTEERITRQGKITIVYSKVEEAAEYTHYINILQARGILADHIEHFDVEDLQGVSGLKALRIGVMHKHNLAVLPAFSYHTLYRQLDQNLKPAEI</sequence>
<comment type="caution">
    <text evidence="1">The sequence shown here is derived from an EMBL/GenBank/DDBJ whole genome shotgun (WGS) entry which is preliminary data.</text>
</comment>
<protein>
    <submittedName>
        <fullName evidence="1">GAF domain-containing protein</fullName>
    </submittedName>
</protein>
<dbReference type="Proteomes" id="UP000632774">
    <property type="component" value="Unassembled WGS sequence"/>
</dbReference>